<comment type="caution">
    <text evidence="2">The sequence shown here is derived from an EMBL/GenBank/DDBJ whole genome shotgun (WGS) entry which is preliminary data.</text>
</comment>
<sequence length="356" mass="38495">MKINKLLTAIFVLSALFLTSCSSDDDSVSEPRSDYENGILISGEGSSAGTGSVSFISNDFTVAENLIYKTVNDVELGTYLQSMAFDDDNAYIVVDNANTITVADRYTFEYKGEITTGLSLPRFMVTANGKGYVTNWGSTADDTDDFIAVVDLSTYSIEKTISVGNGPERIVAHNGKLYVSHKGAYTTNNIVSVITIADDNVEEITVKDNPDELFFNTSGNLVVLSEGRTIYDANWNVTGHTLASISTINPNSLAVSQEVVFAEGEHPSLMEIDNGTIYYALNGSIYSLNESESTLPIASIMTAEGYLYGMAVQEDNIFTLDASFTDASTLNVYSVSTSEKVYTQSVAIGASKIYFN</sequence>
<accession>A0A0D7W2K5</accession>
<dbReference type="Proteomes" id="UP000032361">
    <property type="component" value="Unassembled WGS sequence"/>
</dbReference>
<dbReference type="PROSITE" id="PS51257">
    <property type="entry name" value="PROKAR_LIPOPROTEIN"/>
    <property type="match status" value="1"/>
</dbReference>
<evidence type="ECO:0000313" key="2">
    <source>
        <dbReference type="EMBL" id="KJD33350.1"/>
    </source>
</evidence>
<evidence type="ECO:0000313" key="3">
    <source>
        <dbReference type="Proteomes" id="UP000032361"/>
    </source>
</evidence>
<proteinExistence type="predicted"/>
<feature type="chain" id="PRO_5002325182" evidence="1">
    <location>
        <begin position="25"/>
        <end position="356"/>
    </location>
</feature>
<protein>
    <submittedName>
        <fullName evidence="2">Cell surface protein</fullName>
    </submittedName>
</protein>
<dbReference type="STRING" id="1382798.PK35_05685"/>
<dbReference type="InterPro" id="IPR015943">
    <property type="entry name" value="WD40/YVTN_repeat-like_dom_sf"/>
</dbReference>
<reference evidence="2 3" key="1">
    <citation type="journal article" date="2015" name="Antonie Van Leeuwenhoek">
        <title>Tamlana nanhaiensis sp. nov., isolated from surface seawater collected from the South China Sea.</title>
        <authorList>
            <person name="Liu X."/>
            <person name="Lai Q."/>
            <person name="Du Y."/>
            <person name="Li G."/>
            <person name="Sun F."/>
            <person name="Shao Z."/>
        </authorList>
    </citation>
    <scope>NUCLEOTIDE SEQUENCE [LARGE SCALE GENOMIC DNA]</scope>
    <source>
        <strain evidence="2 3">FHC16</strain>
    </source>
</reference>
<organism evidence="2 3">
    <name type="scientific">Neotamlana nanhaiensis</name>
    <dbReference type="NCBI Taxonomy" id="1382798"/>
    <lineage>
        <taxon>Bacteria</taxon>
        <taxon>Pseudomonadati</taxon>
        <taxon>Bacteroidota</taxon>
        <taxon>Flavobacteriia</taxon>
        <taxon>Flavobacteriales</taxon>
        <taxon>Flavobacteriaceae</taxon>
        <taxon>Neotamlana</taxon>
    </lineage>
</organism>
<evidence type="ECO:0000256" key="1">
    <source>
        <dbReference type="SAM" id="SignalP"/>
    </source>
</evidence>
<dbReference type="InterPro" id="IPR031815">
    <property type="entry name" value="DUF5074"/>
</dbReference>
<dbReference type="SUPFAM" id="SSF63825">
    <property type="entry name" value="YWTD domain"/>
    <property type="match status" value="1"/>
</dbReference>
<dbReference type="AlphaFoldDB" id="A0A0D7W2K5"/>
<keyword evidence="3" id="KW-1185">Reference proteome</keyword>
<dbReference type="Gene3D" id="2.130.10.10">
    <property type="entry name" value="YVTN repeat-like/Quinoprotein amine dehydrogenase"/>
    <property type="match status" value="1"/>
</dbReference>
<dbReference type="EMBL" id="JTDV01000003">
    <property type="protein sequence ID" value="KJD33350.1"/>
    <property type="molecule type" value="Genomic_DNA"/>
</dbReference>
<keyword evidence="1" id="KW-0732">Signal</keyword>
<dbReference type="OrthoDB" id="9773938at2"/>
<dbReference type="Pfam" id="PF16819">
    <property type="entry name" value="DUF5074"/>
    <property type="match status" value="1"/>
</dbReference>
<name>A0A0D7W2K5_9FLAO</name>
<dbReference type="InterPro" id="IPR051200">
    <property type="entry name" value="Host-pathogen_enzymatic-act"/>
</dbReference>
<gene>
    <name evidence="2" type="ORF">PK35_05685</name>
</gene>
<dbReference type="RefSeq" id="WP_044625741.1">
    <property type="nucleotide sequence ID" value="NZ_JTDV01000003.1"/>
</dbReference>
<dbReference type="PANTHER" id="PTHR47197">
    <property type="entry name" value="PROTEIN NIRF"/>
    <property type="match status" value="1"/>
</dbReference>
<dbReference type="PATRIC" id="fig|1382798.3.peg.2456"/>
<dbReference type="PANTHER" id="PTHR47197:SF3">
    <property type="entry name" value="DIHYDRO-HEME D1 DEHYDROGENASE"/>
    <property type="match status" value="1"/>
</dbReference>
<feature type="signal peptide" evidence="1">
    <location>
        <begin position="1"/>
        <end position="24"/>
    </location>
</feature>